<dbReference type="GO" id="GO:0005507">
    <property type="term" value="F:copper ion binding"/>
    <property type="evidence" value="ECO:0007669"/>
    <property type="project" value="InterPro"/>
</dbReference>
<dbReference type="GO" id="GO:0009055">
    <property type="term" value="F:electron transfer activity"/>
    <property type="evidence" value="ECO:0007669"/>
    <property type="project" value="InterPro"/>
</dbReference>
<proteinExistence type="predicted"/>
<keyword evidence="8" id="KW-1185">Reference proteome</keyword>
<dbReference type="Pfam" id="PF00127">
    <property type="entry name" value="Copper-bind"/>
    <property type="match status" value="1"/>
</dbReference>
<dbReference type="InterPro" id="IPR050845">
    <property type="entry name" value="Cu-binding_ET"/>
</dbReference>
<dbReference type="EMBL" id="QMDV01000002">
    <property type="protein sequence ID" value="RAU83321.1"/>
    <property type="molecule type" value="Genomic_DNA"/>
</dbReference>
<feature type="domain" description="Blue (type 1) copper" evidence="6">
    <location>
        <begin position="79"/>
        <end position="190"/>
    </location>
</feature>
<evidence type="ECO:0000256" key="3">
    <source>
        <dbReference type="ARBA" id="ARBA00022982"/>
    </source>
</evidence>
<organism evidence="7 8">
    <name type="scientific">Pontibacter arcticus</name>
    <dbReference type="NCBI Taxonomy" id="2080288"/>
    <lineage>
        <taxon>Bacteria</taxon>
        <taxon>Pseudomonadati</taxon>
        <taxon>Bacteroidota</taxon>
        <taxon>Cytophagia</taxon>
        <taxon>Cytophagales</taxon>
        <taxon>Hymenobacteraceae</taxon>
        <taxon>Pontibacter</taxon>
    </lineage>
</organism>
<dbReference type="OrthoDB" id="9814063at2"/>
<evidence type="ECO:0000256" key="1">
    <source>
        <dbReference type="ARBA" id="ARBA00022448"/>
    </source>
</evidence>
<dbReference type="Proteomes" id="UP000251692">
    <property type="component" value="Unassembled WGS sequence"/>
</dbReference>
<evidence type="ECO:0000313" key="7">
    <source>
        <dbReference type="EMBL" id="RAU83321.1"/>
    </source>
</evidence>
<feature type="signal peptide" evidence="5">
    <location>
        <begin position="1"/>
        <end position="24"/>
    </location>
</feature>
<keyword evidence="5" id="KW-0732">Signal</keyword>
<comment type="caution">
    <text evidence="7">The sequence shown here is derived from an EMBL/GenBank/DDBJ whole genome shotgun (WGS) entry which is preliminary data.</text>
</comment>
<dbReference type="Gene3D" id="2.60.40.420">
    <property type="entry name" value="Cupredoxins - blue copper proteins"/>
    <property type="match status" value="1"/>
</dbReference>
<evidence type="ECO:0000256" key="4">
    <source>
        <dbReference type="ARBA" id="ARBA00023008"/>
    </source>
</evidence>
<evidence type="ECO:0000313" key="8">
    <source>
        <dbReference type="Proteomes" id="UP000251692"/>
    </source>
</evidence>
<dbReference type="PROSITE" id="PS00196">
    <property type="entry name" value="COPPER_BLUE"/>
    <property type="match status" value="1"/>
</dbReference>
<dbReference type="RefSeq" id="WP_112305471.1">
    <property type="nucleotide sequence ID" value="NZ_QMDV01000002.1"/>
</dbReference>
<evidence type="ECO:0000256" key="2">
    <source>
        <dbReference type="ARBA" id="ARBA00022723"/>
    </source>
</evidence>
<evidence type="ECO:0000259" key="6">
    <source>
        <dbReference type="Pfam" id="PF00127"/>
    </source>
</evidence>
<dbReference type="PANTHER" id="PTHR38439">
    <property type="entry name" value="AURACYANIN-B"/>
    <property type="match status" value="1"/>
</dbReference>
<accession>A0A364RG95</accession>
<sequence length="190" mass="20554">MLRKTFKLTSAASMIILAALVSCGSEKEINQTAELKPEVDSTSLAGTLKQLQQDDSVKAVLPAPTKEALMVYARGNTLQDISFDKDTIRFKAGSDAIITLVNEGLDMPMIHNLVITKKGMAKAVALAGAKIGSPGNYIPKDSAVIAASPLALPGQRVKLEFKVPDKKGQYDFVCTYPEHYQKMHGMMLVE</sequence>
<gene>
    <name evidence="7" type="ORF">DP923_08930</name>
</gene>
<evidence type="ECO:0000256" key="5">
    <source>
        <dbReference type="SAM" id="SignalP"/>
    </source>
</evidence>
<reference evidence="7 8" key="2">
    <citation type="submission" date="2018-07" db="EMBL/GenBank/DDBJ databases">
        <title>Pontibacter sp. 2b14 genomic sequence and assembly.</title>
        <authorList>
            <person name="Du Z.-J."/>
        </authorList>
    </citation>
    <scope>NUCLEOTIDE SEQUENCE [LARGE SCALE GENOMIC DNA]</scope>
    <source>
        <strain evidence="7 8">2b14</strain>
    </source>
</reference>
<dbReference type="AlphaFoldDB" id="A0A364RG95"/>
<dbReference type="CDD" id="cd04233">
    <property type="entry name" value="Auracyanin"/>
    <property type="match status" value="1"/>
</dbReference>
<dbReference type="PANTHER" id="PTHR38439:SF3">
    <property type="entry name" value="COPPER-RESISTANT CUPROPROTEIN COPI"/>
    <property type="match status" value="1"/>
</dbReference>
<name>A0A364RG95_9BACT</name>
<dbReference type="InterPro" id="IPR028871">
    <property type="entry name" value="BlueCu_1_BS"/>
</dbReference>
<dbReference type="PROSITE" id="PS51257">
    <property type="entry name" value="PROKAR_LIPOPROTEIN"/>
    <property type="match status" value="1"/>
</dbReference>
<feature type="chain" id="PRO_5016810938" description="Blue (type 1) copper domain-containing protein" evidence="5">
    <location>
        <begin position="25"/>
        <end position="190"/>
    </location>
</feature>
<protein>
    <recommendedName>
        <fullName evidence="6">Blue (type 1) copper domain-containing protein</fullName>
    </recommendedName>
</protein>
<keyword evidence="3" id="KW-0249">Electron transport</keyword>
<keyword evidence="2" id="KW-0479">Metal-binding</keyword>
<keyword evidence="4" id="KW-0186">Copper</keyword>
<dbReference type="InterPro" id="IPR000923">
    <property type="entry name" value="BlueCu_1"/>
</dbReference>
<keyword evidence="1" id="KW-0813">Transport</keyword>
<dbReference type="SUPFAM" id="SSF49503">
    <property type="entry name" value="Cupredoxins"/>
    <property type="match status" value="1"/>
</dbReference>
<reference evidence="7 8" key="1">
    <citation type="submission" date="2018-06" db="EMBL/GenBank/DDBJ databases">
        <authorList>
            <person name="Liu Z.-W."/>
        </authorList>
    </citation>
    <scope>NUCLEOTIDE SEQUENCE [LARGE SCALE GENOMIC DNA]</scope>
    <source>
        <strain evidence="7 8">2b14</strain>
    </source>
</reference>
<dbReference type="InterPro" id="IPR008972">
    <property type="entry name" value="Cupredoxin"/>
</dbReference>